<dbReference type="Proteomes" id="UP000231019">
    <property type="component" value="Unassembled WGS sequence"/>
</dbReference>
<dbReference type="Gene3D" id="1.25.40.10">
    <property type="entry name" value="Tetratricopeptide repeat domain"/>
    <property type="match status" value="2"/>
</dbReference>
<keyword evidence="2" id="KW-0732">Signal</keyword>
<evidence type="ECO:0000256" key="1">
    <source>
        <dbReference type="PROSITE-ProRule" id="PRU00339"/>
    </source>
</evidence>
<organism evidence="3 4">
    <name type="scientific">bacterium (Candidatus Blackallbacteria) CG17_big_fil_post_rev_8_21_14_2_50_48_46</name>
    <dbReference type="NCBI Taxonomy" id="2014261"/>
    <lineage>
        <taxon>Bacteria</taxon>
        <taxon>Candidatus Blackallbacteria</taxon>
    </lineage>
</organism>
<feature type="repeat" description="TPR" evidence="1">
    <location>
        <begin position="260"/>
        <end position="293"/>
    </location>
</feature>
<evidence type="ECO:0000313" key="4">
    <source>
        <dbReference type="Proteomes" id="UP000231019"/>
    </source>
</evidence>
<dbReference type="PROSITE" id="PS50005">
    <property type="entry name" value="TPR"/>
    <property type="match status" value="1"/>
</dbReference>
<evidence type="ECO:0008006" key="5">
    <source>
        <dbReference type="Google" id="ProtNLM"/>
    </source>
</evidence>
<dbReference type="Pfam" id="PF14559">
    <property type="entry name" value="TPR_19"/>
    <property type="match status" value="1"/>
</dbReference>
<accession>A0A2M7G0M9</accession>
<dbReference type="SMART" id="SM00028">
    <property type="entry name" value="TPR"/>
    <property type="match status" value="4"/>
</dbReference>
<protein>
    <recommendedName>
        <fullName evidence="5">Tetratricopeptide repeat-like domain-containing protein</fullName>
    </recommendedName>
</protein>
<dbReference type="InterPro" id="IPR019734">
    <property type="entry name" value="TPR_rpt"/>
</dbReference>
<gene>
    <name evidence="3" type="ORF">COW36_17265</name>
</gene>
<dbReference type="SUPFAM" id="SSF48452">
    <property type="entry name" value="TPR-like"/>
    <property type="match status" value="2"/>
</dbReference>
<proteinExistence type="predicted"/>
<dbReference type="InterPro" id="IPR011990">
    <property type="entry name" value="TPR-like_helical_dom_sf"/>
</dbReference>
<sequence length="451" mass="50770">MSSRFHFFKRFVKGLLLGSLLLAPLPALTAPLNETELRERIVRFPKEADNYQLLAELLLENLRSDWAKQDPSLSGASFQAQTESFARRAKELLFLYNKVQELKPNQIEVLLQLAEVQYLFLGQAQESEKTLNQAATLAPDNPKVVMALADFTYYHKGKRADALDLLRKALSKQPSQADLLITLSDLLSTPPLDPNKDYEEAKTLLNQALEKSPQAHNLRLMLGRVWGRQATRDELKIDKLGLAIALKLFENVTQSDPQNQTAWIEQARAQQELGQFAEAEQSLRQLLSFSPRDPQARLMLGDILLIEASQALDQGKFSPQAAEAESWYLKLEQEGQLQELAPNQRVQLFYNQGLLARVQAAELAATPSQKAEAEKRFREAIAAYEKVQTIFDQMSIFNNALQKELGKAYYGLGLLLQGQERAAEGIAILQTACSLKNQESCDWLKKHGHGQ</sequence>
<dbReference type="PANTHER" id="PTHR12558:SF13">
    <property type="entry name" value="CELL DIVISION CYCLE PROTEIN 27 HOMOLOG"/>
    <property type="match status" value="1"/>
</dbReference>
<comment type="caution">
    <text evidence="3">The sequence shown here is derived from an EMBL/GenBank/DDBJ whole genome shotgun (WGS) entry which is preliminary data.</text>
</comment>
<feature type="signal peptide" evidence="2">
    <location>
        <begin position="1"/>
        <end position="29"/>
    </location>
</feature>
<reference evidence="3 4" key="1">
    <citation type="submission" date="2017-09" db="EMBL/GenBank/DDBJ databases">
        <title>Depth-based differentiation of microbial function through sediment-hosted aquifers and enrichment of novel symbionts in the deep terrestrial subsurface.</title>
        <authorList>
            <person name="Probst A.J."/>
            <person name="Ladd B."/>
            <person name="Jarett J.K."/>
            <person name="Geller-Mcgrath D.E."/>
            <person name="Sieber C.M."/>
            <person name="Emerson J.B."/>
            <person name="Anantharaman K."/>
            <person name="Thomas B.C."/>
            <person name="Malmstrom R."/>
            <person name="Stieglmeier M."/>
            <person name="Klingl A."/>
            <person name="Woyke T."/>
            <person name="Ryan C.M."/>
            <person name="Banfield J.F."/>
        </authorList>
    </citation>
    <scope>NUCLEOTIDE SEQUENCE [LARGE SCALE GENOMIC DNA]</scope>
    <source>
        <strain evidence="3">CG17_big_fil_post_rev_8_21_14_2_50_48_46</strain>
    </source>
</reference>
<keyword evidence="1" id="KW-0802">TPR repeat</keyword>
<dbReference type="PANTHER" id="PTHR12558">
    <property type="entry name" value="CELL DIVISION CYCLE 16,23,27"/>
    <property type="match status" value="1"/>
</dbReference>
<evidence type="ECO:0000313" key="3">
    <source>
        <dbReference type="EMBL" id="PIW15173.1"/>
    </source>
</evidence>
<name>A0A2M7G0M9_9BACT</name>
<dbReference type="AlphaFoldDB" id="A0A2M7G0M9"/>
<feature type="chain" id="PRO_5014695408" description="Tetratricopeptide repeat-like domain-containing protein" evidence="2">
    <location>
        <begin position="30"/>
        <end position="451"/>
    </location>
</feature>
<dbReference type="EMBL" id="PFFQ01000053">
    <property type="protein sequence ID" value="PIW15173.1"/>
    <property type="molecule type" value="Genomic_DNA"/>
</dbReference>
<evidence type="ECO:0000256" key="2">
    <source>
        <dbReference type="SAM" id="SignalP"/>
    </source>
</evidence>